<evidence type="ECO:0000256" key="7">
    <source>
        <dbReference type="ARBA" id="ARBA00023180"/>
    </source>
</evidence>
<keyword evidence="6" id="KW-1015">Disulfide bond</keyword>
<evidence type="ECO:0000256" key="3">
    <source>
        <dbReference type="ARBA" id="ARBA00022729"/>
    </source>
</evidence>
<evidence type="ECO:0000256" key="2">
    <source>
        <dbReference type="ARBA" id="ARBA00022475"/>
    </source>
</evidence>
<organism evidence="11 12">
    <name type="scientific">Pygocentrus nattereri</name>
    <name type="common">Red-bellied piranha</name>
    <dbReference type="NCBI Taxonomy" id="42514"/>
    <lineage>
        <taxon>Eukaryota</taxon>
        <taxon>Metazoa</taxon>
        <taxon>Chordata</taxon>
        <taxon>Craniata</taxon>
        <taxon>Vertebrata</taxon>
        <taxon>Euteleostomi</taxon>
        <taxon>Actinopterygii</taxon>
        <taxon>Neopterygii</taxon>
        <taxon>Teleostei</taxon>
        <taxon>Ostariophysi</taxon>
        <taxon>Characiformes</taxon>
        <taxon>Characoidei</taxon>
        <taxon>Pygocentrus</taxon>
    </lineage>
</organism>
<keyword evidence="12" id="KW-1185">Reference proteome</keyword>
<dbReference type="Pfam" id="PF07686">
    <property type="entry name" value="V-set"/>
    <property type="match status" value="2"/>
</dbReference>
<dbReference type="GeneID" id="108440855"/>
<evidence type="ECO:0000256" key="4">
    <source>
        <dbReference type="ARBA" id="ARBA00022859"/>
    </source>
</evidence>
<reference evidence="11" key="3">
    <citation type="submission" date="2025-09" db="UniProtKB">
        <authorList>
            <consortium name="Ensembl"/>
        </authorList>
    </citation>
    <scope>IDENTIFICATION</scope>
</reference>
<protein>
    <recommendedName>
        <fullName evidence="10">Ig-like domain-containing protein</fullName>
    </recommendedName>
</protein>
<keyword evidence="4" id="KW-0391">Immunity</keyword>
<evidence type="ECO:0000256" key="9">
    <source>
        <dbReference type="SAM" id="Phobius"/>
    </source>
</evidence>
<dbReference type="CDD" id="cd00099">
    <property type="entry name" value="IgV"/>
    <property type="match status" value="2"/>
</dbReference>
<keyword evidence="9" id="KW-0812">Transmembrane</keyword>
<reference evidence="11 12" key="1">
    <citation type="submission" date="2020-10" db="EMBL/GenBank/DDBJ databases">
        <title>Pygocentrus nattereri (red-bellied piranha) genome, fPygNat1, primary haplotype.</title>
        <authorList>
            <person name="Myers G."/>
            <person name="Meyer A."/>
            <person name="Karagic N."/>
            <person name="Pippel M."/>
            <person name="Winkler S."/>
            <person name="Tracey A."/>
            <person name="Wood J."/>
            <person name="Formenti G."/>
            <person name="Howe K."/>
            <person name="Fedrigo O."/>
            <person name="Jarvis E.D."/>
        </authorList>
    </citation>
    <scope>NUCLEOTIDE SEQUENCE [LARGE SCALE GENOMIC DNA]</scope>
</reference>
<keyword evidence="5 9" id="KW-0472">Membrane</keyword>
<keyword evidence="9" id="KW-1133">Transmembrane helix</keyword>
<evidence type="ECO:0000256" key="1">
    <source>
        <dbReference type="ARBA" id="ARBA00004236"/>
    </source>
</evidence>
<evidence type="ECO:0000313" key="12">
    <source>
        <dbReference type="Proteomes" id="UP001501920"/>
    </source>
</evidence>
<dbReference type="AlphaFoldDB" id="A0A3B4C7R8"/>
<dbReference type="SUPFAM" id="SSF48726">
    <property type="entry name" value="Immunoglobulin"/>
    <property type="match status" value="2"/>
</dbReference>
<reference evidence="11" key="2">
    <citation type="submission" date="2025-08" db="UniProtKB">
        <authorList>
            <consortium name="Ensembl"/>
        </authorList>
    </citation>
    <scope>IDENTIFICATION</scope>
</reference>
<keyword evidence="3" id="KW-0732">Signal</keyword>
<dbReference type="InterPro" id="IPR003599">
    <property type="entry name" value="Ig_sub"/>
</dbReference>
<dbReference type="GO" id="GO:0005886">
    <property type="term" value="C:plasma membrane"/>
    <property type="evidence" value="ECO:0007669"/>
    <property type="project" value="UniProtKB-SubCell"/>
</dbReference>
<dbReference type="PANTHER" id="PTHR19433">
    <property type="entry name" value="T-CELL RECEPTOR ALPHA CHAIN V REGION-RELATED"/>
    <property type="match status" value="1"/>
</dbReference>
<dbReference type="PROSITE" id="PS50835">
    <property type="entry name" value="IG_LIKE"/>
    <property type="match status" value="2"/>
</dbReference>
<dbReference type="SMART" id="SM00406">
    <property type="entry name" value="IGv"/>
    <property type="match status" value="2"/>
</dbReference>
<dbReference type="Gene3D" id="2.60.40.10">
    <property type="entry name" value="Immunoglobulins"/>
    <property type="match status" value="2"/>
</dbReference>
<dbReference type="CTD" id="449534"/>
<dbReference type="InterPro" id="IPR013106">
    <property type="entry name" value="Ig_V-set"/>
</dbReference>
<comment type="subcellular location">
    <subcellularLocation>
        <location evidence="1">Cell membrane</location>
    </subcellularLocation>
</comment>
<dbReference type="InterPro" id="IPR052051">
    <property type="entry name" value="TCR_complex_component"/>
</dbReference>
<dbReference type="Ensembl" id="ENSPNAT00000003495.2">
    <property type="protein sequence ID" value="ENSPNAP00000006484.2"/>
    <property type="gene ID" value="ENSPNAG00000002273.2"/>
</dbReference>
<dbReference type="GO" id="GO:0009617">
    <property type="term" value="P:response to bacterium"/>
    <property type="evidence" value="ECO:0007669"/>
    <property type="project" value="TreeGrafter"/>
</dbReference>
<accession>A0A3B4C7R8</accession>
<evidence type="ECO:0000313" key="11">
    <source>
        <dbReference type="Ensembl" id="ENSPNAP00000006484.2"/>
    </source>
</evidence>
<keyword evidence="7" id="KW-0325">Glycoprotein</keyword>
<evidence type="ECO:0000256" key="8">
    <source>
        <dbReference type="SAM" id="MobiDB-lite"/>
    </source>
</evidence>
<feature type="domain" description="Ig-like" evidence="10">
    <location>
        <begin position="41"/>
        <end position="119"/>
    </location>
</feature>
<feature type="domain" description="Ig-like" evidence="10">
    <location>
        <begin position="145"/>
        <end position="240"/>
    </location>
</feature>
<feature type="region of interest" description="Disordered" evidence="8">
    <location>
        <begin position="326"/>
        <end position="355"/>
    </location>
</feature>
<dbReference type="InterPro" id="IPR036179">
    <property type="entry name" value="Ig-like_dom_sf"/>
</dbReference>
<dbReference type="RefSeq" id="XP_017575489.1">
    <property type="nucleotide sequence ID" value="XM_017720000.1"/>
</dbReference>
<dbReference type="InterPro" id="IPR007110">
    <property type="entry name" value="Ig-like_dom"/>
</dbReference>
<feature type="transmembrane region" description="Helical" evidence="9">
    <location>
        <begin position="267"/>
        <end position="289"/>
    </location>
</feature>
<dbReference type="PANTHER" id="PTHR19433:SF133">
    <property type="entry name" value="IMMUNE-TYPE RECEPTOR 5 PRECURSOR-RELATED"/>
    <property type="match status" value="1"/>
</dbReference>
<dbReference type="GeneTree" id="ENSGT00950000182968"/>
<name>A0A3B4C7R8_PYGNA</name>
<evidence type="ECO:0000256" key="6">
    <source>
        <dbReference type="ARBA" id="ARBA00023157"/>
    </source>
</evidence>
<evidence type="ECO:0000259" key="10">
    <source>
        <dbReference type="PROSITE" id="PS50835"/>
    </source>
</evidence>
<dbReference type="Proteomes" id="UP001501920">
    <property type="component" value="Chromosome 2"/>
</dbReference>
<dbReference type="GO" id="GO:0002376">
    <property type="term" value="P:immune system process"/>
    <property type="evidence" value="ECO:0007669"/>
    <property type="project" value="UniProtKB-KW"/>
</dbReference>
<dbReference type="SMART" id="SM00409">
    <property type="entry name" value="IG"/>
    <property type="match status" value="2"/>
</dbReference>
<dbReference type="InterPro" id="IPR013783">
    <property type="entry name" value="Ig-like_fold"/>
</dbReference>
<proteinExistence type="predicted"/>
<keyword evidence="2" id="KW-1003">Cell membrane</keyword>
<evidence type="ECO:0000256" key="5">
    <source>
        <dbReference type="ARBA" id="ARBA00023136"/>
    </source>
</evidence>
<sequence length="355" mass="39093">MQEHNNMTCSTTRSVFFLCFVGGIKAWLINQPAALQTVELGDSVTIECYLPKKDFNSMVWYKQELGMIPEPVAKDYNYLQDVTYLNGFKDGRFTVSTGKGIFHLTISAIKNEDSATYFCGIIALNELRFGSGTLLIIKGLQFSNQTVLQNPVANLFYPGDNVILNCTFEIVEPSCPEPHSVYWFKDGSVKTHSAITNMHENGDGQCEKTSKTDSPAQSCVYKLPKRNLSLSDAGTYYCAVLMCGEIIFGNGTKLSIADGNSPATVSLTYLILVSSNIISVLVMIIIIVIRLKNQVLSAGSSNCQASLDTHDACEEALNYAALSFNSKPPSSRGTRRQQKLQDAGVYSQVKYEHQS</sequence>